<sequence>MLSSLGGPGRLLNFDERMKTPSLGLVMGFWFISNVLVIAWWWADISDRFLPGVLRYAGIAFFVSAALAPLVLLFKVRRSFFNPVVLGLLVCCCLALSITAHEANLLRERLQFSLDHEREFAHIDAVEGVIRPLIARITEVYVQILGDDHTRGGSTFHTHIVANYMFDSLSFLAVFALATLLLSPTASWLCLLTFAFYTQIAIYPGRMGPVFIAGGLFWQLFLLVSRQYPAAIISGLIISFGRTDVVFASAFVLLSLAAFERRWPTPKEWGLFGLLVGISIAVPKILIWMHPGTDFRSFLITHGDYFSKLVVNLLTMKLAVAIASPVLAIVIVRTFALTRTMAVVLPAGLVHVGIVFVIADFSETRLIIPALTALAFVASEGLGKLLEIGAADRGVTTTQDASLADGH</sequence>
<feature type="transmembrane region" description="Helical" evidence="1">
    <location>
        <begin position="231"/>
        <end position="257"/>
    </location>
</feature>
<feature type="transmembrane region" description="Helical" evidence="1">
    <location>
        <begin position="21"/>
        <end position="42"/>
    </location>
</feature>
<gene>
    <name evidence="2" type="ORF">XF8B_62590</name>
</gene>
<accession>A0A810BH99</accession>
<reference evidence="2" key="1">
    <citation type="submission" date="2020-05" db="EMBL/GenBank/DDBJ databases">
        <title>Complete genome sequence of Bradyrhizobium diazoefficiens XF8 isolated from soybean nodule.</title>
        <authorList>
            <person name="Noda R."/>
            <person name="Kakizaki K."/>
            <person name="Minamisawa K."/>
        </authorList>
    </citation>
    <scope>NUCLEOTIDE SEQUENCE</scope>
    <source>
        <strain evidence="2">XF8</strain>
    </source>
</reference>
<keyword evidence="1" id="KW-0812">Transmembrane</keyword>
<feature type="transmembrane region" description="Helical" evidence="1">
    <location>
        <begin position="208"/>
        <end position="225"/>
    </location>
</feature>
<feature type="transmembrane region" description="Helical" evidence="1">
    <location>
        <begin position="269"/>
        <end position="289"/>
    </location>
</feature>
<feature type="transmembrane region" description="Helical" evidence="1">
    <location>
        <begin position="171"/>
        <end position="196"/>
    </location>
</feature>
<organism evidence="2">
    <name type="scientific">Bradyrhizobium diazoefficiens</name>
    <dbReference type="NCBI Taxonomy" id="1355477"/>
    <lineage>
        <taxon>Bacteria</taxon>
        <taxon>Pseudomonadati</taxon>
        <taxon>Pseudomonadota</taxon>
        <taxon>Alphaproteobacteria</taxon>
        <taxon>Hyphomicrobiales</taxon>
        <taxon>Nitrobacteraceae</taxon>
        <taxon>Bradyrhizobium</taxon>
    </lineage>
</organism>
<feature type="transmembrane region" description="Helical" evidence="1">
    <location>
        <begin position="80"/>
        <end position="100"/>
    </location>
</feature>
<feature type="transmembrane region" description="Helical" evidence="1">
    <location>
        <begin position="309"/>
        <end position="331"/>
    </location>
</feature>
<dbReference type="AlphaFoldDB" id="A0A810BH99"/>
<protein>
    <submittedName>
        <fullName evidence="2">Uncharacterized protein</fullName>
    </submittedName>
</protein>
<feature type="transmembrane region" description="Helical" evidence="1">
    <location>
        <begin position="343"/>
        <end position="361"/>
    </location>
</feature>
<evidence type="ECO:0000256" key="1">
    <source>
        <dbReference type="SAM" id="Phobius"/>
    </source>
</evidence>
<dbReference type="EMBL" id="AP023097">
    <property type="protein sequence ID" value="BCE76148.1"/>
    <property type="molecule type" value="Genomic_DNA"/>
</dbReference>
<feature type="transmembrane region" description="Helical" evidence="1">
    <location>
        <begin position="54"/>
        <end position="73"/>
    </location>
</feature>
<dbReference type="RefSeq" id="WP_011088723.1">
    <property type="nucleotide sequence ID" value="NZ_AJQI01000309.1"/>
</dbReference>
<evidence type="ECO:0000313" key="2">
    <source>
        <dbReference type="EMBL" id="BCE76148.1"/>
    </source>
</evidence>
<keyword evidence="1" id="KW-0472">Membrane</keyword>
<keyword evidence="1" id="KW-1133">Transmembrane helix</keyword>
<proteinExistence type="predicted"/>
<name>A0A810BH99_9BRAD</name>
<dbReference type="GeneID" id="46492977"/>